<protein>
    <submittedName>
        <fullName evidence="2">2'-phosphotransferase</fullName>
    </submittedName>
</protein>
<feature type="compositionally biased region" description="Pro residues" evidence="1">
    <location>
        <begin position="77"/>
        <end position="90"/>
    </location>
</feature>
<accession>A0ABP0RC64</accession>
<feature type="region of interest" description="Disordered" evidence="1">
    <location>
        <begin position="346"/>
        <end position="421"/>
    </location>
</feature>
<evidence type="ECO:0000256" key="1">
    <source>
        <dbReference type="SAM" id="MobiDB-lite"/>
    </source>
</evidence>
<feature type="region of interest" description="Disordered" evidence="1">
    <location>
        <begin position="1"/>
        <end position="90"/>
    </location>
</feature>
<proteinExistence type="predicted"/>
<evidence type="ECO:0000313" key="2">
    <source>
        <dbReference type="EMBL" id="CAK9097343.1"/>
    </source>
</evidence>
<name>A0ABP0RC64_9DINO</name>
<comment type="caution">
    <text evidence="2">The sequence shown here is derived from an EMBL/GenBank/DDBJ whole genome shotgun (WGS) entry which is preliminary data.</text>
</comment>
<dbReference type="EMBL" id="CAXAMM010041106">
    <property type="protein sequence ID" value="CAK9097343.1"/>
    <property type="molecule type" value="Genomic_DNA"/>
</dbReference>
<keyword evidence="3" id="KW-1185">Reference proteome</keyword>
<sequence length="421" mass="44660">MGRKRGGDGGCGEGEGALMPSVPTGALDPVALGFPLPPGAPPAPVSAPPAPGAAPPGGPPAPPLLPPPLGANIGGPPGLPGGIPPGHMPGQMPPGVPPGMPPVPLPPQMLQGHLPPGAPGRPMMGTMPGMPPPPPLGMGGCGGCGLPLPGLGAPALPKLPLPGMPPPGSLDSESLAQMRFQQVATEYEQIKSAGIDPQVSELAEHHGLDERATRALDEEMKKRKNTFESDMQALWVGLEGSKNPSGMLMMKLKDMRMGVFKGMTAVTKKIHEFAKRNRLDAQAAVKLGEVMENRSDVDGDLMKLSKHLERSNKPSSLMMMMLRDLRDGKPVKDPAYAAAIGSKVHERELRDSAKARDRSRSRNRGGRDEARGGRHDRDRGDRDRRDRDRGDRDRDRDRRGDRDRGGDRERGAERGGGRQHE</sequence>
<evidence type="ECO:0000313" key="3">
    <source>
        <dbReference type="Proteomes" id="UP001642464"/>
    </source>
</evidence>
<gene>
    <name evidence="2" type="ORF">SCF082_LOCUS45665</name>
</gene>
<organism evidence="2 3">
    <name type="scientific">Durusdinium trenchii</name>
    <dbReference type="NCBI Taxonomy" id="1381693"/>
    <lineage>
        <taxon>Eukaryota</taxon>
        <taxon>Sar</taxon>
        <taxon>Alveolata</taxon>
        <taxon>Dinophyceae</taxon>
        <taxon>Suessiales</taxon>
        <taxon>Symbiodiniaceae</taxon>
        <taxon>Durusdinium</taxon>
    </lineage>
</organism>
<feature type="compositionally biased region" description="Pro residues" evidence="1">
    <location>
        <begin position="35"/>
        <end position="69"/>
    </location>
</feature>
<reference evidence="2 3" key="1">
    <citation type="submission" date="2024-02" db="EMBL/GenBank/DDBJ databases">
        <authorList>
            <person name="Chen Y."/>
            <person name="Shah S."/>
            <person name="Dougan E. K."/>
            <person name="Thang M."/>
            <person name="Chan C."/>
        </authorList>
    </citation>
    <scope>NUCLEOTIDE SEQUENCE [LARGE SCALE GENOMIC DNA]</scope>
</reference>
<dbReference type="Proteomes" id="UP001642464">
    <property type="component" value="Unassembled WGS sequence"/>
</dbReference>